<reference evidence="2" key="1">
    <citation type="submission" date="2017-03" db="EMBL/GenBank/DDBJ databases">
        <title>The mitochondrial genome of the carnivorous plant Utricularia reniformis (Lentibulariaceae): structure, comparative analysis and evolutionary landmarks.</title>
        <authorList>
            <person name="Silva S.R."/>
            <person name="Alvarenga D.O."/>
            <person name="Michael T.P."/>
            <person name="Miranda V.F.O."/>
            <person name="Varani A.M."/>
        </authorList>
    </citation>
    <scope>NUCLEOTIDE SEQUENCE</scope>
</reference>
<dbReference type="EMBL" id="KY774314">
    <property type="protein sequence ID" value="ART32163.1"/>
    <property type="molecule type" value="Genomic_DNA"/>
</dbReference>
<keyword evidence="2" id="KW-0496">Mitochondrion</keyword>
<evidence type="ECO:0000256" key="1">
    <source>
        <dbReference type="SAM" id="MobiDB-lite"/>
    </source>
</evidence>
<organism evidence="2">
    <name type="scientific">Utricularia reniformis</name>
    <dbReference type="NCBI Taxonomy" id="192314"/>
    <lineage>
        <taxon>Eukaryota</taxon>
        <taxon>Viridiplantae</taxon>
        <taxon>Streptophyta</taxon>
        <taxon>Embryophyta</taxon>
        <taxon>Tracheophyta</taxon>
        <taxon>Spermatophyta</taxon>
        <taxon>Magnoliopsida</taxon>
        <taxon>eudicotyledons</taxon>
        <taxon>Gunneridae</taxon>
        <taxon>Pentapetalae</taxon>
        <taxon>asterids</taxon>
        <taxon>lamiids</taxon>
        <taxon>Lamiales</taxon>
        <taxon>Lentibulariaceae</taxon>
        <taxon>Utricularia</taxon>
    </lineage>
</organism>
<gene>
    <name evidence="2" type="ORF">AEK19_MT2002</name>
</gene>
<feature type="region of interest" description="Disordered" evidence="1">
    <location>
        <begin position="23"/>
        <end position="42"/>
    </location>
</feature>
<dbReference type="AlphaFoldDB" id="A0A1Y0B446"/>
<geneLocation type="mitochondrion" evidence="2"/>
<proteinExistence type="predicted"/>
<sequence length="42" mass="4403">MCLVAVCNSTSFPPACPIFVSQSSESARGASHREPRCGNSMS</sequence>
<evidence type="ECO:0000313" key="2">
    <source>
        <dbReference type="EMBL" id="ART32163.1"/>
    </source>
</evidence>
<name>A0A1Y0B446_9LAMI</name>
<accession>A0A1Y0B446</accession>
<protein>
    <submittedName>
        <fullName evidence="2">Uncharacterized protein</fullName>
    </submittedName>
</protein>